<dbReference type="Pfam" id="PF00534">
    <property type="entry name" value="Glycos_transf_1"/>
    <property type="match status" value="1"/>
</dbReference>
<evidence type="ECO:0000259" key="3">
    <source>
        <dbReference type="Pfam" id="PF00534"/>
    </source>
</evidence>
<comment type="caution">
    <text evidence="5">The sequence shown here is derived from an EMBL/GenBank/DDBJ whole genome shotgun (WGS) entry which is preliminary data.</text>
</comment>
<dbReference type="Gene3D" id="3.40.50.2000">
    <property type="entry name" value="Glycogen Phosphorylase B"/>
    <property type="match status" value="2"/>
</dbReference>
<feature type="domain" description="Glycosyltransferase subfamily 4-like N-terminal" evidence="4">
    <location>
        <begin position="25"/>
        <end position="176"/>
    </location>
</feature>
<dbReference type="PANTHER" id="PTHR12526:SF635">
    <property type="entry name" value="GLYCOSYL TRANSFERASE GROUP 1"/>
    <property type="match status" value="1"/>
</dbReference>
<dbReference type="RefSeq" id="WP_132422564.1">
    <property type="nucleotide sequence ID" value="NZ_SMFZ01000001.1"/>
</dbReference>
<sequence length="407" mass="41556">MRIHLVCSEFDVLAAPGRPGWSGRALQVRGLGGALAAGGHEVTVTCHPGLGSGTPVTLLSGLSGPSGPSVEHVPDVPGVLREHLVQSWRESPPDVVHALDGPAGVATADAAGAVGVALVQSVTAVTAPGTVDGHDATAQDVLLRRAERVLAGSDAQRENLLRRGAPRSRVRVVPPGVDAEQWSSDGDSLRRGDRSRVVVVGSLEPGSGAEDAIAALRQSPETELFLAGGPEPGREGDPDLTRLQELAARCGVGRRVRFLGAVAQENVVKLMRSADVVVCPSRDGGCGATVLEAMACGRPVVAAAAGVQSDVVVDGVTGVLVRPGHPAELGSAIRSVLADPTSVQAFGIAGRDRVLARYPWSRIAASALGVYLEAMGELHPVVPEPIVVPAPETGAPPEDRDLAAAAG</sequence>
<dbReference type="EMBL" id="SMFZ01000001">
    <property type="protein sequence ID" value="TCK25969.1"/>
    <property type="molecule type" value="Genomic_DNA"/>
</dbReference>
<dbReference type="CDD" id="cd03801">
    <property type="entry name" value="GT4_PimA-like"/>
    <property type="match status" value="1"/>
</dbReference>
<dbReference type="AlphaFoldDB" id="A0A4R1I0J4"/>
<evidence type="ECO:0000259" key="4">
    <source>
        <dbReference type="Pfam" id="PF13579"/>
    </source>
</evidence>
<organism evidence="5 6">
    <name type="scientific">Pseudonocardia endophytica</name>
    <dbReference type="NCBI Taxonomy" id="401976"/>
    <lineage>
        <taxon>Bacteria</taxon>
        <taxon>Bacillati</taxon>
        <taxon>Actinomycetota</taxon>
        <taxon>Actinomycetes</taxon>
        <taxon>Pseudonocardiales</taxon>
        <taxon>Pseudonocardiaceae</taxon>
        <taxon>Pseudonocardia</taxon>
    </lineage>
</organism>
<dbReference type="SUPFAM" id="SSF53756">
    <property type="entry name" value="UDP-Glycosyltransferase/glycogen phosphorylase"/>
    <property type="match status" value="1"/>
</dbReference>
<dbReference type="InterPro" id="IPR028098">
    <property type="entry name" value="Glyco_trans_4-like_N"/>
</dbReference>
<evidence type="ECO:0000313" key="5">
    <source>
        <dbReference type="EMBL" id="TCK25969.1"/>
    </source>
</evidence>
<evidence type="ECO:0000313" key="6">
    <source>
        <dbReference type="Proteomes" id="UP000295560"/>
    </source>
</evidence>
<accession>A0A4R1I0J4</accession>
<gene>
    <name evidence="5" type="ORF">EV378_1796</name>
</gene>
<dbReference type="PANTHER" id="PTHR12526">
    <property type="entry name" value="GLYCOSYLTRANSFERASE"/>
    <property type="match status" value="1"/>
</dbReference>
<keyword evidence="1" id="KW-0328">Glycosyltransferase</keyword>
<keyword evidence="6" id="KW-1185">Reference proteome</keyword>
<dbReference type="Proteomes" id="UP000295560">
    <property type="component" value="Unassembled WGS sequence"/>
</dbReference>
<name>A0A4R1I0J4_PSEEN</name>
<protein>
    <submittedName>
        <fullName evidence="5">Glycosyltransferase involved in cell wall biosynthesis</fullName>
    </submittedName>
</protein>
<evidence type="ECO:0000256" key="2">
    <source>
        <dbReference type="ARBA" id="ARBA00022679"/>
    </source>
</evidence>
<reference evidence="5 6" key="1">
    <citation type="submission" date="2019-03" db="EMBL/GenBank/DDBJ databases">
        <title>Sequencing the genomes of 1000 actinobacteria strains.</title>
        <authorList>
            <person name="Klenk H.-P."/>
        </authorList>
    </citation>
    <scope>NUCLEOTIDE SEQUENCE [LARGE SCALE GENOMIC DNA]</scope>
    <source>
        <strain evidence="5 6">DSM 44969</strain>
    </source>
</reference>
<proteinExistence type="predicted"/>
<keyword evidence="2 5" id="KW-0808">Transferase</keyword>
<dbReference type="OrthoDB" id="9810929at2"/>
<evidence type="ECO:0000256" key="1">
    <source>
        <dbReference type="ARBA" id="ARBA00022676"/>
    </source>
</evidence>
<dbReference type="GO" id="GO:0016757">
    <property type="term" value="F:glycosyltransferase activity"/>
    <property type="evidence" value="ECO:0007669"/>
    <property type="project" value="UniProtKB-KW"/>
</dbReference>
<dbReference type="InterPro" id="IPR001296">
    <property type="entry name" value="Glyco_trans_1"/>
</dbReference>
<feature type="domain" description="Glycosyl transferase family 1" evidence="3">
    <location>
        <begin position="186"/>
        <end position="352"/>
    </location>
</feature>
<dbReference type="Pfam" id="PF13579">
    <property type="entry name" value="Glyco_trans_4_4"/>
    <property type="match status" value="1"/>
</dbReference>